<dbReference type="OrthoDB" id="9800958at2"/>
<dbReference type="EC" id="6.3.2.-" evidence="8"/>
<feature type="modified residue" description="N6-carboxylysine" evidence="8">
    <location>
        <position position="238"/>
    </location>
</feature>
<comment type="similarity">
    <text evidence="1 8">Belongs to the MurCDEF family. MurE subfamily.</text>
</comment>
<dbReference type="InterPro" id="IPR013221">
    <property type="entry name" value="Mur_ligase_cen"/>
</dbReference>
<keyword evidence="3 8" id="KW-0133">Cell shape</keyword>
<evidence type="ECO:0000256" key="3">
    <source>
        <dbReference type="ARBA" id="ARBA00022960"/>
    </source>
</evidence>
<dbReference type="NCBIfam" id="NF001126">
    <property type="entry name" value="PRK00139.1-4"/>
    <property type="match status" value="1"/>
</dbReference>
<evidence type="ECO:0000256" key="6">
    <source>
        <dbReference type="ARBA" id="ARBA00023316"/>
    </source>
</evidence>
<comment type="cofactor">
    <cofactor evidence="8">
        <name>Mg(2+)</name>
        <dbReference type="ChEBI" id="CHEBI:18420"/>
    </cofactor>
</comment>
<dbReference type="GO" id="GO:0000287">
    <property type="term" value="F:magnesium ion binding"/>
    <property type="evidence" value="ECO:0007669"/>
    <property type="project" value="UniProtKB-UniRule"/>
</dbReference>
<evidence type="ECO:0000256" key="8">
    <source>
        <dbReference type="HAMAP-Rule" id="MF_00208"/>
    </source>
</evidence>
<feature type="binding site" evidence="8">
    <location>
        <position position="37"/>
    </location>
    <ligand>
        <name>UDP-N-acetyl-alpha-D-muramoyl-L-alanyl-D-glutamate</name>
        <dbReference type="ChEBI" id="CHEBI:83900"/>
    </ligand>
</feature>
<dbReference type="SUPFAM" id="SSF53244">
    <property type="entry name" value="MurD-like peptide ligases, peptide-binding domain"/>
    <property type="match status" value="1"/>
</dbReference>
<comment type="catalytic activity">
    <reaction evidence="7">
        <text>UDP-N-acetyl-alpha-D-muramoyl-L-alanyl-D-glutamate + meso-2,6-diaminopimelate + ATP = UDP-N-acetyl-alpha-D-muramoyl-L-alanyl-gamma-D-glutamyl-meso-2,6-diaminopimelate + ADP + phosphate + H(+)</text>
        <dbReference type="Rhea" id="RHEA:23676"/>
        <dbReference type="ChEBI" id="CHEBI:15378"/>
        <dbReference type="ChEBI" id="CHEBI:30616"/>
        <dbReference type="ChEBI" id="CHEBI:43474"/>
        <dbReference type="ChEBI" id="CHEBI:57791"/>
        <dbReference type="ChEBI" id="CHEBI:83900"/>
        <dbReference type="ChEBI" id="CHEBI:83905"/>
        <dbReference type="ChEBI" id="CHEBI:456216"/>
        <dbReference type="EC" id="6.3.2.13"/>
    </reaction>
</comment>
<evidence type="ECO:0000256" key="7">
    <source>
        <dbReference type="ARBA" id="ARBA00050251"/>
    </source>
</evidence>
<evidence type="ECO:0000259" key="10">
    <source>
        <dbReference type="Pfam" id="PF01225"/>
    </source>
</evidence>
<comment type="function">
    <text evidence="8">Catalyzes the addition of an amino acid to the nucleotide precursor UDP-N-acetylmuramoyl-L-alanyl-D-glutamate (UMAG) in the biosynthesis of bacterial cell-wall peptidoglycan.</text>
</comment>
<keyword evidence="8" id="KW-0436">Ligase</keyword>
<dbReference type="STRING" id="1799789.AX660_00075"/>
<dbReference type="InterPro" id="IPR036615">
    <property type="entry name" value="Mur_ligase_C_dom_sf"/>
</dbReference>
<dbReference type="Proteomes" id="UP000070299">
    <property type="component" value="Unassembled WGS sequence"/>
</dbReference>
<dbReference type="Pfam" id="PF02875">
    <property type="entry name" value="Mur_ligase_C"/>
    <property type="match status" value="1"/>
</dbReference>
<keyword evidence="14" id="KW-1185">Reference proteome</keyword>
<dbReference type="NCBIfam" id="TIGR01085">
    <property type="entry name" value="murE"/>
    <property type="match status" value="1"/>
</dbReference>
<dbReference type="GO" id="GO:0005524">
    <property type="term" value="F:ATP binding"/>
    <property type="evidence" value="ECO:0007669"/>
    <property type="project" value="UniProtKB-UniRule"/>
</dbReference>
<name>A0A136A7D3_9ALTE</name>
<dbReference type="GO" id="GO:0005737">
    <property type="term" value="C:cytoplasm"/>
    <property type="evidence" value="ECO:0007669"/>
    <property type="project" value="UniProtKB-SubCell"/>
</dbReference>
<feature type="binding site" evidence="8">
    <location>
        <position position="39"/>
    </location>
    <ligand>
        <name>UDP-N-acetyl-alpha-D-muramoyl-L-alanyl-D-glutamate</name>
        <dbReference type="ChEBI" id="CHEBI:83900"/>
    </ligand>
</feature>
<feature type="domain" description="Mur ligase N-terminal catalytic" evidence="10">
    <location>
        <begin position="34"/>
        <end position="112"/>
    </location>
</feature>
<keyword evidence="8" id="KW-0547">Nucleotide-binding</keyword>
<keyword evidence="8" id="KW-0963">Cytoplasm</keyword>
<comment type="subcellular location">
    <subcellularLocation>
        <location evidence="8 9">Cytoplasm</location>
    </subcellularLocation>
</comment>
<feature type="binding site" evidence="8">
    <location>
        <position position="204"/>
    </location>
    <ligand>
        <name>UDP-N-acetyl-alpha-D-muramoyl-L-alanyl-D-glutamate</name>
        <dbReference type="ChEBI" id="CHEBI:83900"/>
    </ligand>
</feature>
<dbReference type="UniPathway" id="UPA00219"/>
<dbReference type="PANTHER" id="PTHR23135">
    <property type="entry name" value="MUR LIGASE FAMILY MEMBER"/>
    <property type="match status" value="1"/>
</dbReference>
<dbReference type="Gene3D" id="3.40.1390.10">
    <property type="entry name" value="MurE/MurF, N-terminal domain"/>
    <property type="match status" value="1"/>
</dbReference>
<comment type="caution">
    <text evidence="13">The sequence shown here is derived from an EMBL/GenBank/DDBJ whole genome shotgun (WGS) entry which is preliminary data.</text>
</comment>
<dbReference type="InterPro" id="IPR005761">
    <property type="entry name" value="UDP-N-AcMur-Glu-dNH2Pim_ligase"/>
</dbReference>
<dbReference type="GO" id="GO:0009252">
    <property type="term" value="P:peptidoglycan biosynthetic process"/>
    <property type="evidence" value="ECO:0007669"/>
    <property type="project" value="UniProtKB-UniRule"/>
</dbReference>
<dbReference type="Gene3D" id="3.40.1190.10">
    <property type="entry name" value="Mur-like, catalytic domain"/>
    <property type="match status" value="1"/>
</dbReference>
<keyword evidence="6 8" id="KW-0961">Cell wall biogenesis/degradation</keyword>
<organism evidence="13 14">
    <name type="scientific">Paraglaciecola hydrolytica</name>
    <dbReference type="NCBI Taxonomy" id="1799789"/>
    <lineage>
        <taxon>Bacteria</taxon>
        <taxon>Pseudomonadati</taxon>
        <taxon>Pseudomonadota</taxon>
        <taxon>Gammaproteobacteria</taxon>
        <taxon>Alteromonadales</taxon>
        <taxon>Alteromonadaceae</taxon>
        <taxon>Paraglaciecola</taxon>
    </lineage>
</organism>
<evidence type="ECO:0000256" key="9">
    <source>
        <dbReference type="RuleBase" id="RU004135"/>
    </source>
</evidence>
<evidence type="ECO:0000256" key="1">
    <source>
        <dbReference type="ARBA" id="ARBA00005898"/>
    </source>
</evidence>
<dbReference type="InterPro" id="IPR035911">
    <property type="entry name" value="MurE/MurF_N"/>
</dbReference>
<dbReference type="SUPFAM" id="SSF63418">
    <property type="entry name" value="MurE/MurF N-terminal domain"/>
    <property type="match status" value="1"/>
</dbReference>
<keyword evidence="5 8" id="KW-0131">Cell cycle</keyword>
<reference evidence="14" key="1">
    <citation type="submission" date="2016-02" db="EMBL/GenBank/DDBJ databases">
        <authorList>
            <person name="Schultz-Johansen M."/>
            <person name="Glaring M.A."/>
            <person name="Bech P.K."/>
            <person name="Stougaard P."/>
        </authorList>
    </citation>
    <scope>NUCLEOTIDE SEQUENCE [LARGE SCALE GENOMIC DNA]</scope>
    <source>
        <strain evidence="14">S66</strain>
    </source>
</reference>
<dbReference type="GO" id="GO:0008360">
    <property type="term" value="P:regulation of cell shape"/>
    <property type="evidence" value="ECO:0007669"/>
    <property type="project" value="UniProtKB-KW"/>
</dbReference>
<dbReference type="HAMAP" id="MF_00208">
    <property type="entry name" value="MurE"/>
    <property type="match status" value="1"/>
</dbReference>
<dbReference type="Pfam" id="PF01225">
    <property type="entry name" value="Mur_ligase"/>
    <property type="match status" value="1"/>
</dbReference>
<dbReference type="Gene3D" id="3.90.190.20">
    <property type="entry name" value="Mur ligase, C-terminal domain"/>
    <property type="match status" value="1"/>
</dbReference>
<feature type="binding site" evidence="8">
    <location>
        <begin position="171"/>
        <end position="172"/>
    </location>
    <ligand>
        <name>UDP-N-acetyl-alpha-D-muramoyl-L-alanyl-D-glutamate</name>
        <dbReference type="ChEBI" id="CHEBI:83900"/>
    </ligand>
</feature>
<evidence type="ECO:0000259" key="11">
    <source>
        <dbReference type="Pfam" id="PF02875"/>
    </source>
</evidence>
<keyword evidence="8" id="KW-0067">ATP-binding</keyword>
<comment type="pathway">
    <text evidence="8 9">Cell wall biogenesis; peptidoglycan biosynthesis.</text>
</comment>
<feature type="domain" description="Mur ligase C-terminal" evidence="11">
    <location>
        <begin position="358"/>
        <end position="484"/>
    </location>
</feature>
<dbReference type="PANTHER" id="PTHR23135:SF4">
    <property type="entry name" value="UDP-N-ACETYLMURAMOYL-L-ALANYL-D-GLUTAMATE--2,6-DIAMINOPIMELATE LIGASE MURE HOMOLOG, CHLOROPLASTIC"/>
    <property type="match status" value="1"/>
</dbReference>
<dbReference type="GO" id="GO:0051301">
    <property type="term" value="P:cell division"/>
    <property type="evidence" value="ECO:0007669"/>
    <property type="project" value="UniProtKB-KW"/>
</dbReference>
<evidence type="ECO:0000256" key="5">
    <source>
        <dbReference type="ARBA" id="ARBA00023306"/>
    </source>
</evidence>
<dbReference type="InterPro" id="IPR000713">
    <property type="entry name" value="Mur_ligase_N"/>
</dbReference>
<dbReference type="NCBIfam" id="NF001123">
    <property type="entry name" value="PRK00139.1-1"/>
    <property type="match status" value="1"/>
</dbReference>
<feature type="binding site" evidence="8">
    <location>
        <begin position="126"/>
        <end position="132"/>
    </location>
    <ligand>
        <name>ATP</name>
        <dbReference type="ChEBI" id="CHEBI:30616"/>
    </ligand>
</feature>
<gene>
    <name evidence="8" type="primary">murE</name>
    <name evidence="13" type="ORF">AX660_00075</name>
</gene>
<dbReference type="Pfam" id="PF08245">
    <property type="entry name" value="Mur_ligase_M"/>
    <property type="match status" value="1"/>
</dbReference>
<keyword evidence="4 8" id="KW-0573">Peptidoglycan synthesis</keyword>
<comment type="PTM">
    <text evidence="8">Carboxylation is probably crucial for Mg(2+) binding and, consequently, for the gamma-phosphate positioning of ATP.</text>
</comment>
<feature type="binding site" evidence="8">
    <location>
        <position position="198"/>
    </location>
    <ligand>
        <name>UDP-N-acetyl-alpha-D-muramoyl-L-alanyl-D-glutamate</name>
        <dbReference type="ChEBI" id="CHEBI:83900"/>
    </ligand>
</feature>
<sequence length="513" mass="55906">MVSIDSQFAEPFAQSIQPLLAHFAIDAPDIMVSSLVLDSREVSIHKAFVALKGHNQDGRDFIPQAVSLGAKVIIAQCDSQEEHGQISMREQSVLIHFYGLAEQLSALAAHFYHQPANSLSVVAVTGTNGKTSVVQLCNQLSKLLGERCASIGTLGSGLYQSGKPLSTTVNTTPDAISMQRLLAEFVGEGAFQVALEASSHALVQQRLAAVKTDVAVFTNLSRDHLDYHHNMEQYAQAKRLVLQQPGLKAAVINGNDAEHLNWLNDKPAQVQGVLYGLNISVKAIPKEYHYCIANNLQYTASGVRCSLQSSWGNGELRLRLIGAFNVANVLAAISAQLCLGKSLKNLMYVAQKLNPVAGRMELFAHPGKATVVVDYAHTPDALEKSLSALRKHCRGKLWCVFGCGGDRDKGKRPLMGEIAERLADHVVLTDDNVRSEEPVKIIQDILLGCLESETILVEHSRTKAIQLAAAQCTEQDIILVAGKGHENYQIIGQQSQAYDERAFVRQFQQGKTL</sequence>
<evidence type="ECO:0000256" key="2">
    <source>
        <dbReference type="ARBA" id="ARBA00022618"/>
    </source>
</evidence>
<evidence type="ECO:0000313" key="13">
    <source>
        <dbReference type="EMBL" id="KXI31040.1"/>
    </source>
</evidence>
<dbReference type="GO" id="GO:0071555">
    <property type="term" value="P:cell wall organization"/>
    <property type="evidence" value="ECO:0007669"/>
    <property type="project" value="UniProtKB-KW"/>
</dbReference>
<accession>A0A136A7D3</accession>
<dbReference type="SUPFAM" id="SSF53623">
    <property type="entry name" value="MurD-like peptide ligases, catalytic domain"/>
    <property type="match status" value="1"/>
</dbReference>
<dbReference type="FunFam" id="3.90.190.20:FF:000006">
    <property type="entry name" value="UDP-N-acetylmuramoyl-L-alanyl-D-glutamate--2,6-diaminopimelate ligase"/>
    <property type="match status" value="1"/>
</dbReference>
<keyword evidence="2 8" id="KW-0132">Cell division</keyword>
<dbReference type="AlphaFoldDB" id="A0A136A7D3"/>
<evidence type="ECO:0000313" key="14">
    <source>
        <dbReference type="Proteomes" id="UP000070299"/>
    </source>
</evidence>
<comment type="caution">
    <text evidence="8">Lacks conserved residue(s) required for the propagation of feature annotation.</text>
</comment>
<feature type="binding site" evidence="8">
    <location>
        <position position="170"/>
    </location>
    <ligand>
        <name>UDP-N-acetyl-alpha-D-muramoyl-L-alanyl-D-glutamate</name>
        <dbReference type="ChEBI" id="CHEBI:83900"/>
    </ligand>
</feature>
<proteinExistence type="inferred from homology"/>
<dbReference type="GO" id="GO:0008765">
    <property type="term" value="F:UDP-N-acetylmuramoylalanyl-D-glutamate-2,6-diaminopimelate ligase activity"/>
    <property type="evidence" value="ECO:0007669"/>
    <property type="project" value="UniProtKB-EC"/>
</dbReference>
<dbReference type="InterPro" id="IPR036565">
    <property type="entry name" value="Mur-like_cat_sf"/>
</dbReference>
<dbReference type="InterPro" id="IPR004101">
    <property type="entry name" value="Mur_ligase_C"/>
</dbReference>
<dbReference type="EMBL" id="LSNE01000001">
    <property type="protein sequence ID" value="KXI31040.1"/>
    <property type="molecule type" value="Genomic_DNA"/>
</dbReference>
<protein>
    <recommendedName>
        <fullName evidence="8">UDP-N-acetylmuramyl-tripeptide synthetase</fullName>
        <ecNumber evidence="8">6.3.2.-</ecNumber>
    </recommendedName>
    <alternativeName>
        <fullName evidence="8">UDP-MurNAc-tripeptide synthetase</fullName>
    </alternativeName>
</protein>
<feature type="binding site" evidence="8">
    <location>
        <position position="206"/>
    </location>
    <ligand>
        <name>UDP-N-acetyl-alpha-D-muramoyl-L-alanyl-D-glutamate</name>
        <dbReference type="ChEBI" id="CHEBI:83900"/>
    </ligand>
</feature>
<evidence type="ECO:0000259" key="12">
    <source>
        <dbReference type="Pfam" id="PF08245"/>
    </source>
</evidence>
<keyword evidence="8" id="KW-0460">Magnesium</keyword>
<feature type="domain" description="Mur ligase central" evidence="12">
    <location>
        <begin position="124"/>
        <end position="335"/>
    </location>
</feature>
<evidence type="ECO:0000256" key="4">
    <source>
        <dbReference type="ARBA" id="ARBA00022984"/>
    </source>
</evidence>